<feature type="chain" id="PRO_5045844832" evidence="1">
    <location>
        <begin position="22"/>
        <end position="175"/>
    </location>
</feature>
<keyword evidence="4" id="KW-1185">Reference proteome</keyword>
<gene>
    <name evidence="3" type="ORF">SNR37_004195</name>
</gene>
<comment type="caution">
    <text evidence="3">The sequence shown here is derived from an EMBL/GenBank/DDBJ whole genome shotgun (WGS) entry which is preliminary data.</text>
</comment>
<reference evidence="4" key="1">
    <citation type="submission" date="2023-07" db="EMBL/GenBank/DDBJ databases">
        <title>Draft genome sequence of Agarivorans aestuarii strain ZMCS4, a CAZymes producing bacteria isolated from the marine brown algae Clodostephus spongiosus.</title>
        <authorList>
            <person name="Lorente B."/>
            <person name="Cabral C."/>
            <person name="Frias J."/>
            <person name="Faria J."/>
            <person name="Toubarro D."/>
        </authorList>
    </citation>
    <scope>NUCLEOTIDE SEQUENCE [LARGE SCALE GENOMIC DNA]</scope>
    <source>
        <strain evidence="4">ZMCS4</strain>
    </source>
</reference>
<protein>
    <submittedName>
        <fullName evidence="3">DUF4136 domain-containing protein</fullName>
    </submittedName>
</protein>
<evidence type="ECO:0000259" key="2">
    <source>
        <dbReference type="Pfam" id="PF13590"/>
    </source>
</evidence>
<dbReference type="EMBL" id="JAYDYW010000009">
    <property type="protein sequence ID" value="MEE1674751.1"/>
    <property type="molecule type" value="Genomic_DNA"/>
</dbReference>
<dbReference type="Pfam" id="PF13590">
    <property type="entry name" value="DUF4136"/>
    <property type="match status" value="1"/>
</dbReference>
<dbReference type="RefSeq" id="WP_329775798.1">
    <property type="nucleotide sequence ID" value="NZ_JAYDYW010000009.1"/>
</dbReference>
<keyword evidence="1" id="KW-0732">Signal</keyword>
<dbReference type="PROSITE" id="PS51257">
    <property type="entry name" value="PROKAR_LIPOPROTEIN"/>
    <property type="match status" value="1"/>
</dbReference>
<reference evidence="3 4" key="2">
    <citation type="submission" date="2023-12" db="EMBL/GenBank/DDBJ databases">
        <authorList>
            <consortium name="Cladostephus spongiosus"/>
            <person name="Lorente B."/>
            <person name="Cabral C."/>
            <person name="Frias J."/>
            <person name="Faria J."/>
            <person name="Toubarro D."/>
        </authorList>
    </citation>
    <scope>NUCLEOTIDE SEQUENCE [LARGE SCALE GENOMIC DNA]</scope>
    <source>
        <strain evidence="3 4">ZMCS4</strain>
    </source>
</reference>
<evidence type="ECO:0000313" key="4">
    <source>
        <dbReference type="Proteomes" id="UP001310248"/>
    </source>
</evidence>
<dbReference type="InterPro" id="IPR025411">
    <property type="entry name" value="DUF4136"/>
</dbReference>
<dbReference type="Gene3D" id="3.30.160.670">
    <property type="match status" value="1"/>
</dbReference>
<feature type="signal peptide" evidence="1">
    <location>
        <begin position="1"/>
        <end position="21"/>
    </location>
</feature>
<feature type="domain" description="DUF4136" evidence="2">
    <location>
        <begin position="24"/>
        <end position="172"/>
    </location>
</feature>
<evidence type="ECO:0000313" key="3">
    <source>
        <dbReference type="EMBL" id="MEE1674751.1"/>
    </source>
</evidence>
<dbReference type="Proteomes" id="UP001310248">
    <property type="component" value="Unassembled WGS sequence"/>
</dbReference>
<organism evidence="3 4">
    <name type="scientific">Agarivorans aestuarii</name>
    <dbReference type="NCBI Taxonomy" id="1563703"/>
    <lineage>
        <taxon>Bacteria</taxon>
        <taxon>Pseudomonadati</taxon>
        <taxon>Pseudomonadota</taxon>
        <taxon>Gammaproteobacteria</taxon>
        <taxon>Alteromonadales</taxon>
        <taxon>Alteromonadaceae</taxon>
        <taxon>Agarivorans</taxon>
    </lineage>
</organism>
<evidence type="ECO:0000256" key="1">
    <source>
        <dbReference type="SAM" id="SignalP"/>
    </source>
</evidence>
<name>A0ABU7G5S6_9ALTE</name>
<accession>A0ABU7G5S6</accession>
<sequence length="175" mass="19602">MFRIFAIACLSFMAAACTVKPALDYNVDQDFSQFKDFAFVPMPEDAVATIDGQRIERELTSQLQAKGIPEVAVEEADMLVDYRVDVATELESYGGSFSVGVGRKHGAIGVSSPDRYKERKYGKLVVEFFDPETNALVWRSISQSQLRETMGPESRAEFINKQITLMLENYPPKAN</sequence>
<proteinExistence type="predicted"/>